<feature type="compositionally biased region" description="Basic and acidic residues" evidence="1">
    <location>
        <begin position="187"/>
        <end position="202"/>
    </location>
</feature>
<sequence length="330" mass="38087">MENDKGFIKLSRRFFSNIMWNEARTFSSCEAWLDLIQSARFDATPRKECIGGREVVYNRGQYPASIRFLAKRWQWSEKKVRSFLEHLRKEGMITSECTQGINIITLCKYDEYNDVDTTKGTIKGTDINVEINSLKEEWAQLKAQLAAQPMNNNPPQFEFSQKLGHTEGTNTKKDKERECIDMSLNNQKKENTPNEVSKKDKLSSPSLSEKVDYNGLMEYYNATFKDKLQQIKSMTEDRKKAVKARISQYGKESVRTAFNLVLQSPFLLGGNDRNWKCNFDWIFKQANYTKILEGNYNGKRTDTAATRRESVSRLKDLAGAILQDASPQND</sequence>
<gene>
    <name evidence="2" type="ORF">NXW23_11665</name>
</gene>
<dbReference type="EMBL" id="CP103166">
    <property type="protein sequence ID" value="UVQ95080.1"/>
    <property type="molecule type" value="Genomic_DNA"/>
</dbReference>
<reference evidence="2" key="1">
    <citation type="submission" date="2022-08" db="EMBL/GenBank/DDBJ databases">
        <title>Genome Sequencing of Bacteroides fragilis Group Isolates with Nanopore Technology.</title>
        <authorList>
            <person name="Tisza M.J."/>
            <person name="Smith D."/>
            <person name="Dekker J.P."/>
        </authorList>
    </citation>
    <scope>NUCLEOTIDE SEQUENCE</scope>
    <source>
        <strain evidence="2">BFG-474</strain>
    </source>
</reference>
<accession>A0AA94Y8X1</accession>
<feature type="region of interest" description="Disordered" evidence="1">
    <location>
        <begin position="149"/>
        <end position="206"/>
    </location>
</feature>
<organism evidence="2 3">
    <name type="scientific">Bacteroides caccae</name>
    <dbReference type="NCBI Taxonomy" id="47678"/>
    <lineage>
        <taxon>Bacteria</taxon>
        <taxon>Pseudomonadati</taxon>
        <taxon>Bacteroidota</taxon>
        <taxon>Bacteroidia</taxon>
        <taxon>Bacteroidales</taxon>
        <taxon>Bacteroidaceae</taxon>
        <taxon>Bacteroides</taxon>
    </lineage>
</organism>
<evidence type="ECO:0000256" key="1">
    <source>
        <dbReference type="SAM" id="MobiDB-lite"/>
    </source>
</evidence>
<evidence type="ECO:0000313" key="3">
    <source>
        <dbReference type="Proteomes" id="UP001060260"/>
    </source>
</evidence>
<protein>
    <submittedName>
        <fullName evidence="2">Uncharacterized protein</fullName>
    </submittedName>
</protein>
<proteinExistence type="predicted"/>
<feature type="compositionally biased region" description="Polar residues" evidence="1">
    <location>
        <begin position="149"/>
        <end position="159"/>
    </location>
</feature>
<dbReference type="AlphaFoldDB" id="A0AA94Y8X1"/>
<dbReference type="Proteomes" id="UP001060260">
    <property type="component" value="Chromosome"/>
</dbReference>
<evidence type="ECO:0000313" key="2">
    <source>
        <dbReference type="EMBL" id="UVQ95080.1"/>
    </source>
</evidence>
<feature type="compositionally biased region" description="Basic and acidic residues" evidence="1">
    <location>
        <begin position="170"/>
        <end position="180"/>
    </location>
</feature>
<name>A0AA94Y8X1_9BACE</name>